<name>A0ABT6G5N6_9FLAO</name>
<proteinExistence type="predicted"/>
<dbReference type="Proteomes" id="UP001529085">
    <property type="component" value="Unassembled WGS sequence"/>
</dbReference>
<protein>
    <submittedName>
        <fullName evidence="1">Uncharacterized protein</fullName>
    </submittedName>
</protein>
<dbReference type="EMBL" id="JARSBN010000010">
    <property type="protein sequence ID" value="MDG4717134.1"/>
    <property type="molecule type" value="Genomic_DNA"/>
</dbReference>
<reference evidence="1 2" key="1">
    <citation type="submission" date="2023-03" db="EMBL/GenBank/DDBJ databases">
        <title>Strain YYF002 represents a novel species in the genus Winogradskyella isolated from seawater.</title>
        <authorList>
            <person name="Fu Z.-Y."/>
        </authorList>
    </citation>
    <scope>NUCLEOTIDE SEQUENCE [LARGE SCALE GENOMIC DNA]</scope>
    <source>
        <strain evidence="1 2">YYF002</strain>
    </source>
</reference>
<accession>A0ABT6G5N6</accession>
<organism evidence="1 2">
    <name type="scientific">Winogradskyella marincola</name>
    <dbReference type="NCBI Taxonomy" id="3037795"/>
    <lineage>
        <taxon>Bacteria</taxon>
        <taxon>Pseudomonadati</taxon>
        <taxon>Bacteroidota</taxon>
        <taxon>Flavobacteriia</taxon>
        <taxon>Flavobacteriales</taxon>
        <taxon>Flavobacteriaceae</taxon>
        <taxon>Winogradskyella</taxon>
    </lineage>
</organism>
<evidence type="ECO:0000313" key="2">
    <source>
        <dbReference type="Proteomes" id="UP001529085"/>
    </source>
</evidence>
<comment type="caution">
    <text evidence="1">The sequence shown here is derived from an EMBL/GenBank/DDBJ whole genome shotgun (WGS) entry which is preliminary data.</text>
</comment>
<evidence type="ECO:0000313" key="1">
    <source>
        <dbReference type="EMBL" id="MDG4717134.1"/>
    </source>
</evidence>
<gene>
    <name evidence="1" type="ORF">P7122_14705</name>
</gene>
<keyword evidence="2" id="KW-1185">Reference proteome</keyword>
<sequence length="200" mass="24166">MEHQISVKQILVDIISIMPQINKEFSNNEKYKPLIDFLNAKDYYYDDDLPYPTLKQIESETGIKSYHLRKQLKEIYDYLFDYKFDYHFDFRKTELIINVEYFKRYATFNCKPLSYLPKIGENITLHFLKAKVGTDYFYVQDIRHQFEADKHIIDLYLKGGIYNSYWYYRKHKAIELGEIGFGADYKLYDFQIKEQLGLKG</sequence>
<dbReference type="RefSeq" id="WP_278006558.1">
    <property type="nucleotide sequence ID" value="NZ_JARSBN010000010.1"/>
</dbReference>